<dbReference type="SUPFAM" id="SSF52833">
    <property type="entry name" value="Thioredoxin-like"/>
    <property type="match status" value="1"/>
</dbReference>
<dbReference type="GO" id="GO:0016491">
    <property type="term" value="F:oxidoreductase activity"/>
    <property type="evidence" value="ECO:0007669"/>
    <property type="project" value="InterPro"/>
</dbReference>
<reference evidence="3" key="1">
    <citation type="submission" date="2023-01" db="EMBL/GenBank/DDBJ databases">
        <title>The diversity of Class Acidimicrobiia in South China Sea sediment environments and the proposal of Iamia marina sp. nov., a novel species of the genus Iamia.</title>
        <authorList>
            <person name="He Y."/>
            <person name="Tian X."/>
        </authorList>
    </citation>
    <scope>NUCLEOTIDE SEQUENCE</scope>
    <source>
        <strain evidence="3">DSM 19957</strain>
    </source>
</reference>
<dbReference type="PANTHER" id="PTHR42852:SF17">
    <property type="entry name" value="THIOREDOXIN-LIKE PROTEIN HI_1115"/>
    <property type="match status" value="1"/>
</dbReference>
<dbReference type="PANTHER" id="PTHR42852">
    <property type="entry name" value="THIOL:DISULFIDE INTERCHANGE PROTEIN DSBE"/>
    <property type="match status" value="1"/>
</dbReference>
<sequence>MARTRSRILAGALVVALVAVLAGCGGGDDADTAPPFTADVLGGGQLDSASFSGEPTVLWFWAPWCTVCRGEAPDVVAAAEQLEGEVDLVGVAGRGEVPAMEDFVEETGTGGFAHVVDADGTIWSDYGVLSQPSFAFIAPDGTVETVTATYDEQELVDRMEALAA</sequence>
<dbReference type="Pfam" id="PF00578">
    <property type="entry name" value="AhpC-TSA"/>
    <property type="match status" value="1"/>
</dbReference>
<feature type="signal peptide" evidence="1">
    <location>
        <begin position="1"/>
        <end position="22"/>
    </location>
</feature>
<evidence type="ECO:0000313" key="4">
    <source>
        <dbReference type="Proteomes" id="UP001216390"/>
    </source>
</evidence>
<dbReference type="AlphaFoldDB" id="A0AAF0BX32"/>
<dbReference type="KEGG" id="ima:PO878_05450"/>
<dbReference type="Proteomes" id="UP001216390">
    <property type="component" value="Chromosome"/>
</dbReference>
<keyword evidence="4" id="KW-1185">Reference proteome</keyword>
<dbReference type="PROSITE" id="PS51257">
    <property type="entry name" value="PROKAR_LIPOPROTEIN"/>
    <property type="match status" value="1"/>
</dbReference>
<feature type="domain" description="Thioredoxin" evidence="2">
    <location>
        <begin position="27"/>
        <end position="164"/>
    </location>
</feature>
<dbReference type="PROSITE" id="PS51352">
    <property type="entry name" value="THIOREDOXIN_2"/>
    <property type="match status" value="1"/>
</dbReference>
<dbReference type="InterPro" id="IPR000866">
    <property type="entry name" value="AhpC/TSA"/>
</dbReference>
<dbReference type="GO" id="GO:0016209">
    <property type="term" value="F:antioxidant activity"/>
    <property type="evidence" value="ECO:0007669"/>
    <property type="project" value="InterPro"/>
</dbReference>
<proteinExistence type="predicted"/>
<dbReference type="EMBL" id="CP116942">
    <property type="protein sequence ID" value="WCO68169.1"/>
    <property type="molecule type" value="Genomic_DNA"/>
</dbReference>
<evidence type="ECO:0000256" key="1">
    <source>
        <dbReference type="SAM" id="SignalP"/>
    </source>
</evidence>
<accession>A0AAF0BX32</accession>
<gene>
    <name evidence="3" type="ORF">PO878_05450</name>
</gene>
<evidence type="ECO:0000313" key="3">
    <source>
        <dbReference type="EMBL" id="WCO68169.1"/>
    </source>
</evidence>
<protein>
    <submittedName>
        <fullName evidence="3">Redoxin domain-containing protein</fullName>
    </submittedName>
</protein>
<feature type="chain" id="PRO_5042229068" evidence="1">
    <location>
        <begin position="23"/>
        <end position="164"/>
    </location>
</feature>
<dbReference type="InterPro" id="IPR050553">
    <property type="entry name" value="Thioredoxin_ResA/DsbE_sf"/>
</dbReference>
<dbReference type="InterPro" id="IPR036249">
    <property type="entry name" value="Thioredoxin-like_sf"/>
</dbReference>
<organism evidence="3 4">
    <name type="scientific">Iamia majanohamensis</name>
    <dbReference type="NCBI Taxonomy" id="467976"/>
    <lineage>
        <taxon>Bacteria</taxon>
        <taxon>Bacillati</taxon>
        <taxon>Actinomycetota</taxon>
        <taxon>Acidimicrobiia</taxon>
        <taxon>Acidimicrobiales</taxon>
        <taxon>Iamiaceae</taxon>
        <taxon>Iamia</taxon>
    </lineage>
</organism>
<dbReference type="RefSeq" id="WP_272737686.1">
    <property type="nucleotide sequence ID" value="NZ_CP116942.1"/>
</dbReference>
<keyword evidence="1" id="KW-0732">Signal</keyword>
<dbReference type="InterPro" id="IPR013766">
    <property type="entry name" value="Thioredoxin_domain"/>
</dbReference>
<evidence type="ECO:0000259" key="2">
    <source>
        <dbReference type="PROSITE" id="PS51352"/>
    </source>
</evidence>
<name>A0AAF0BX32_9ACTN</name>
<dbReference type="Gene3D" id="3.40.30.10">
    <property type="entry name" value="Glutaredoxin"/>
    <property type="match status" value="1"/>
</dbReference>